<dbReference type="GO" id="GO:0003844">
    <property type="term" value="F:1,4-alpha-glucan branching enzyme activity"/>
    <property type="evidence" value="ECO:0007669"/>
    <property type="project" value="TreeGrafter"/>
</dbReference>
<evidence type="ECO:0000313" key="3">
    <source>
        <dbReference type="Proteomes" id="UP000317650"/>
    </source>
</evidence>
<dbReference type="SUPFAM" id="SSF51011">
    <property type="entry name" value="Glycosyl hydrolase domain"/>
    <property type="match status" value="1"/>
</dbReference>
<name>A0A4S8IQF8_MUSBA</name>
<evidence type="ECO:0000259" key="1">
    <source>
        <dbReference type="Pfam" id="PF02806"/>
    </source>
</evidence>
<accession>A0A4S8IQF8</accession>
<organism evidence="2 3">
    <name type="scientific">Musa balbisiana</name>
    <name type="common">Banana</name>
    <dbReference type="NCBI Taxonomy" id="52838"/>
    <lineage>
        <taxon>Eukaryota</taxon>
        <taxon>Viridiplantae</taxon>
        <taxon>Streptophyta</taxon>
        <taxon>Embryophyta</taxon>
        <taxon>Tracheophyta</taxon>
        <taxon>Spermatophyta</taxon>
        <taxon>Magnoliopsida</taxon>
        <taxon>Liliopsida</taxon>
        <taxon>Zingiberales</taxon>
        <taxon>Musaceae</taxon>
        <taxon>Musa</taxon>
    </lineage>
</organism>
<dbReference type="PANTHER" id="PTHR43651:SF3">
    <property type="entry name" value="1,4-ALPHA-GLUCAN-BRANCHING ENZYME"/>
    <property type="match status" value="1"/>
</dbReference>
<reference evidence="2 3" key="1">
    <citation type="journal article" date="2019" name="Nat. Plants">
        <title>Genome sequencing of Musa balbisiana reveals subgenome evolution and function divergence in polyploid bananas.</title>
        <authorList>
            <person name="Yao X."/>
        </authorList>
    </citation>
    <scope>NUCLEOTIDE SEQUENCE [LARGE SCALE GENOMIC DNA]</scope>
    <source>
        <strain evidence="3">cv. DH-PKW</strain>
        <tissue evidence="2">Leaves</tissue>
    </source>
</reference>
<dbReference type="Proteomes" id="UP000317650">
    <property type="component" value="Chromosome 6"/>
</dbReference>
<evidence type="ECO:0000313" key="2">
    <source>
        <dbReference type="EMBL" id="THU50858.1"/>
    </source>
</evidence>
<keyword evidence="3" id="KW-1185">Reference proteome</keyword>
<dbReference type="STRING" id="52838.A0A4S8IQF8"/>
<feature type="domain" description="Alpha-amylase/branching enzyme C-terminal all beta" evidence="1">
    <location>
        <begin position="15"/>
        <end position="65"/>
    </location>
</feature>
<dbReference type="PANTHER" id="PTHR43651">
    <property type="entry name" value="1,4-ALPHA-GLUCAN-BRANCHING ENZYME"/>
    <property type="match status" value="1"/>
</dbReference>
<proteinExistence type="predicted"/>
<sequence length="68" mass="7799">MVLVENFVKRINKINMVLDSDDKLFGGFNRIDHTAEYFSTDGLYDNRPFSFSVYAPSRSVVVYALSEV</sequence>
<protein>
    <recommendedName>
        <fullName evidence="1">Alpha-amylase/branching enzyme C-terminal all beta domain-containing protein</fullName>
    </recommendedName>
</protein>
<comment type="caution">
    <text evidence="2">The sequence shown here is derived from an EMBL/GenBank/DDBJ whole genome shotgun (WGS) entry which is preliminary data.</text>
</comment>
<dbReference type="GO" id="GO:0005737">
    <property type="term" value="C:cytoplasm"/>
    <property type="evidence" value="ECO:0007669"/>
    <property type="project" value="TreeGrafter"/>
</dbReference>
<dbReference type="Pfam" id="PF02806">
    <property type="entry name" value="Alpha-amylase_C"/>
    <property type="match status" value="1"/>
</dbReference>
<dbReference type="InterPro" id="IPR006048">
    <property type="entry name" value="A-amylase/branching_C"/>
</dbReference>
<dbReference type="EMBL" id="PYDT01000009">
    <property type="protein sequence ID" value="THU50858.1"/>
    <property type="molecule type" value="Genomic_DNA"/>
</dbReference>
<dbReference type="InterPro" id="IPR013780">
    <property type="entry name" value="Glyco_hydro_b"/>
</dbReference>
<dbReference type="GO" id="GO:0043169">
    <property type="term" value="F:cation binding"/>
    <property type="evidence" value="ECO:0007669"/>
    <property type="project" value="InterPro"/>
</dbReference>
<dbReference type="GO" id="GO:0005982">
    <property type="term" value="P:starch metabolic process"/>
    <property type="evidence" value="ECO:0007669"/>
    <property type="project" value="TreeGrafter"/>
</dbReference>
<gene>
    <name evidence="2" type="ORF">C4D60_Mb06t24760</name>
</gene>
<dbReference type="AlphaFoldDB" id="A0A4S8IQF8"/>
<dbReference type="Gene3D" id="2.60.40.1180">
    <property type="entry name" value="Golgi alpha-mannosidase II"/>
    <property type="match status" value="1"/>
</dbReference>